<dbReference type="OrthoDB" id="9971325at2"/>
<proteinExistence type="predicted"/>
<evidence type="ECO:0000313" key="2">
    <source>
        <dbReference type="Proteomes" id="UP000192582"/>
    </source>
</evidence>
<dbReference type="RefSeq" id="WP_084047448.1">
    <property type="nucleotide sequence ID" value="NZ_FWWU01000008.1"/>
</dbReference>
<keyword evidence="2" id="KW-1185">Reference proteome</keyword>
<protein>
    <submittedName>
        <fullName evidence="1">Uncharacterized protein</fullName>
    </submittedName>
</protein>
<dbReference type="EMBL" id="FWWU01000008">
    <property type="protein sequence ID" value="SMB85752.1"/>
    <property type="molecule type" value="Genomic_DNA"/>
</dbReference>
<evidence type="ECO:0000313" key="1">
    <source>
        <dbReference type="EMBL" id="SMB85752.1"/>
    </source>
</evidence>
<dbReference type="Proteomes" id="UP000192582">
    <property type="component" value="Unassembled WGS sequence"/>
</dbReference>
<reference evidence="1 2" key="1">
    <citation type="submission" date="2017-04" db="EMBL/GenBank/DDBJ databases">
        <authorList>
            <person name="Afonso C.L."/>
            <person name="Miller P.J."/>
            <person name="Scott M.A."/>
            <person name="Spackman E."/>
            <person name="Goraichik I."/>
            <person name="Dimitrov K.M."/>
            <person name="Suarez D.L."/>
            <person name="Swayne D.E."/>
        </authorList>
    </citation>
    <scope>NUCLEOTIDE SEQUENCE [LARGE SCALE GENOMIC DNA]</scope>
    <source>
        <strain evidence="1 2">KR-140</strain>
    </source>
</reference>
<dbReference type="AlphaFoldDB" id="A0A1W1UXF2"/>
<gene>
    <name evidence="1" type="ORF">SAMN00790413_03525</name>
</gene>
<accession>A0A1W1UXF2</accession>
<organism evidence="1 2">
    <name type="scientific">Deinococcus hopiensis KR-140</name>
    <dbReference type="NCBI Taxonomy" id="695939"/>
    <lineage>
        <taxon>Bacteria</taxon>
        <taxon>Thermotogati</taxon>
        <taxon>Deinococcota</taxon>
        <taxon>Deinococci</taxon>
        <taxon>Deinococcales</taxon>
        <taxon>Deinococcaceae</taxon>
        <taxon>Deinococcus</taxon>
    </lineage>
</organism>
<dbReference type="STRING" id="695939.SAMN00790413_03525"/>
<name>A0A1W1UXF2_9DEIO</name>
<sequence length="114" mass="12580">MALRNAFDGVATETTLAALNNKAATDDTLQQLSSIFQRLVDVLTPQRPYARTVQDAMNVNIVGGGHTVAQYWGASNVYPLYYGTGSPNSVDAREEWRELSMQTAQAARNRWTIT</sequence>